<dbReference type="GO" id="GO:0030313">
    <property type="term" value="C:cell envelope"/>
    <property type="evidence" value="ECO:0007669"/>
    <property type="project" value="UniProtKB-SubCell"/>
</dbReference>
<dbReference type="EMBL" id="PGGM01000001">
    <property type="protein sequence ID" value="PSH67318.1"/>
    <property type="molecule type" value="Genomic_DNA"/>
</dbReference>
<keyword evidence="3 4" id="KW-0732">Signal</keyword>
<proteinExistence type="inferred from homology"/>
<feature type="chain" id="PRO_5015138968" evidence="4">
    <location>
        <begin position="25"/>
        <end position="376"/>
    </location>
</feature>
<evidence type="ECO:0000313" key="6">
    <source>
        <dbReference type="EMBL" id="PSH67318.1"/>
    </source>
</evidence>
<gene>
    <name evidence="6" type="ORF">CU103_02900</name>
</gene>
<dbReference type="InterPro" id="IPR028082">
    <property type="entry name" value="Peripla_BP_I"/>
</dbReference>
<dbReference type="PANTHER" id="PTHR46847">
    <property type="entry name" value="D-ALLOSE-BINDING PERIPLASMIC PROTEIN-RELATED"/>
    <property type="match status" value="1"/>
</dbReference>
<evidence type="ECO:0000313" key="7">
    <source>
        <dbReference type="Proteomes" id="UP000241764"/>
    </source>
</evidence>
<dbReference type="Gene3D" id="3.40.50.2300">
    <property type="match status" value="2"/>
</dbReference>
<feature type="signal peptide" evidence="4">
    <location>
        <begin position="1"/>
        <end position="24"/>
    </location>
</feature>
<sequence length="376" mass="40095">MNTPLRSMLVATAASLAMSVAAYAAGPEIVKGPSKDAECFKPLAAETKFFQWPKKEGPYRIALANGFIGNTWRIQMIQTAKAYAALPEVKAKLKEFKVVSTGDDVAAQIAAVDNFINSGYDAIVVNAQNPTAFKPVIKRANAAGIVLVAFDNTLDTDEAINVNVDQKGLGELWGNWLVKNIPGNKGKLLEVRGVTGTSVDRDRHEGIQEVLKKSGGNWESVEVVGRWDDGTAQKVVADAIAVHKHFDGVSVQGGSTGTIRAMIDAKHPFVPVGGETENGFRKLCAEYSKEGLKCTSAGTGPAQVAVAIKTAIAALEGEVVPQSITLPLSIVEDPNFKDGDSFYSKETDNFFVGNSFPTCGINFSAQEIMGQTKADQ</sequence>
<evidence type="ECO:0000256" key="1">
    <source>
        <dbReference type="ARBA" id="ARBA00004196"/>
    </source>
</evidence>
<comment type="similarity">
    <text evidence="2">Belongs to the bacterial solute-binding protein 2 family.</text>
</comment>
<comment type="subcellular location">
    <subcellularLocation>
        <location evidence="1">Cell envelope</location>
    </subcellularLocation>
</comment>
<evidence type="ECO:0000259" key="5">
    <source>
        <dbReference type="Pfam" id="PF13407"/>
    </source>
</evidence>
<accession>A0A2P7BLG7</accession>
<protein>
    <submittedName>
        <fullName evidence="6">Ribose ABC transporter substrate-binding protein</fullName>
    </submittedName>
</protein>
<name>A0A2P7BLG7_9HYPH</name>
<dbReference type="Proteomes" id="UP000241764">
    <property type="component" value="Unassembled WGS sequence"/>
</dbReference>
<evidence type="ECO:0000256" key="3">
    <source>
        <dbReference type="ARBA" id="ARBA00022729"/>
    </source>
</evidence>
<dbReference type="AlphaFoldDB" id="A0A2P7BLG7"/>
<keyword evidence="7" id="KW-1185">Reference proteome</keyword>
<evidence type="ECO:0000256" key="4">
    <source>
        <dbReference type="SAM" id="SignalP"/>
    </source>
</evidence>
<dbReference type="PANTHER" id="PTHR46847:SF1">
    <property type="entry name" value="D-ALLOSE-BINDING PERIPLASMIC PROTEIN-RELATED"/>
    <property type="match status" value="1"/>
</dbReference>
<dbReference type="Pfam" id="PF13407">
    <property type="entry name" value="Peripla_BP_4"/>
    <property type="match status" value="1"/>
</dbReference>
<dbReference type="SUPFAM" id="SSF53822">
    <property type="entry name" value="Periplasmic binding protein-like I"/>
    <property type="match status" value="1"/>
</dbReference>
<dbReference type="OrthoDB" id="9147297at2"/>
<feature type="domain" description="Periplasmic binding protein" evidence="5">
    <location>
        <begin position="61"/>
        <end position="318"/>
    </location>
</feature>
<dbReference type="InterPro" id="IPR025997">
    <property type="entry name" value="SBP_2_dom"/>
</dbReference>
<comment type="caution">
    <text evidence="6">The sequence shown here is derived from an EMBL/GenBank/DDBJ whole genome shotgun (WGS) entry which is preliminary data.</text>
</comment>
<reference evidence="7" key="1">
    <citation type="submission" date="2017-11" db="EMBL/GenBank/DDBJ databases">
        <authorList>
            <person name="Kuznetsova I."/>
            <person name="Sazanova A."/>
            <person name="Chirak E."/>
            <person name="Safronova V."/>
            <person name="Willems A."/>
        </authorList>
    </citation>
    <scope>NUCLEOTIDE SEQUENCE [LARGE SCALE GENOMIC DNA]</scope>
    <source>
        <strain evidence="7">CCBAU 03422</strain>
    </source>
</reference>
<dbReference type="CDD" id="cd19998">
    <property type="entry name" value="PBP1_ABC_sugar_binding-like"/>
    <property type="match status" value="1"/>
</dbReference>
<dbReference type="RefSeq" id="WP_106662383.1">
    <property type="nucleotide sequence ID" value="NZ_PGGM01000001.1"/>
</dbReference>
<organism evidence="6 7">
    <name type="scientific">Phyllobacterium sophorae</name>
    <dbReference type="NCBI Taxonomy" id="1520277"/>
    <lineage>
        <taxon>Bacteria</taxon>
        <taxon>Pseudomonadati</taxon>
        <taxon>Pseudomonadota</taxon>
        <taxon>Alphaproteobacteria</taxon>
        <taxon>Hyphomicrobiales</taxon>
        <taxon>Phyllobacteriaceae</taxon>
        <taxon>Phyllobacterium</taxon>
    </lineage>
</organism>
<evidence type="ECO:0000256" key="2">
    <source>
        <dbReference type="ARBA" id="ARBA00007639"/>
    </source>
</evidence>
<dbReference type="GO" id="GO:0030246">
    <property type="term" value="F:carbohydrate binding"/>
    <property type="evidence" value="ECO:0007669"/>
    <property type="project" value="UniProtKB-ARBA"/>
</dbReference>